<organism evidence="4 5">
    <name type="scientific">Candidatus Argoarchaeum ethanivorans</name>
    <dbReference type="NCBI Taxonomy" id="2608793"/>
    <lineage>
        <taxon>Archaea</taxon>
        <taxon>Methanobacteriati</taxon>
        <taxon>Methanobacteriota</taxon>
        <taxon>Stenosarchaea group</taxon>
        <taxon>Methanomicrobia</taxon>
        <taxon>Methanosarcinales</taxon>
        <taxon>Methanosarcinales incertae sedis</taxon>
        <taxon>GOM Arc I cluster</taxon>
        <taxon>Candidatus Argoarchaeum</taxon>
    </lineage>
</organism>
<dbReference type="PANTHER" id="PTHR30592:SF1">
    <property type="entry name" value="SULFUR CARRIER PROTEIN FDHD"/>
    <property type="match status" value="1"/>
</dbReference>
<dbReference type="SUPFAM" id="SSF53927">
    <property type="entry name" value="Cytidine deaminase-like"/>
    <property type="match status" value="1"/>
</dbReference>
<reference evidence="4" key="1">
    <citation type="submission" date="2020-10" db="EMBL/GenBank/DDBJ databases">
        <authorList>
            <person name="Hahn C.J."/>
            <person name="Laso-Perez R."/>
            <person name="Vulcano F."/>
            <person name="Vaziourakis K.-M."/>
            <person name="Stokke R."/>
            <person name="Steen I.H."/>
            <person name="Teske A."/>
            <person name="Boetius A."/>
            <person name="Liebeke M."/>
            <person name="Amann R."/>
            <person name="Knittel K."/>
        </authorList>
    </citation>
    <scope>NUCLEOTIDE SEQUENCE</scope>
    <source>
        <strain evidence="4">Gfbio:e3339647-f889-4370-9287-4fb5cb688e4c:AG392J18_GoMArc1</strain>
    </source>
</reference>
<dbReference type="Proteomes" id="UP000612009">
    <property type="component" value="Unassembled WGS sequence"/>
</dbReference>
<dbReference type="GO" id="GO:0006777">
    <property type="term" value="P:Mo-molybdopterin cofactor biosynthetic process"/>
    <property type="evidence" value="ECO:0007669"/>
    <property type="project" value="UniProtKB-UniRule"/>
</dbReference>
<dbReference type="GO" id="GO:0016783">
    <property type="term" value="F:sulfurtransferase activity"/>
    <property type="evidence" value="ECO:0007669"/>
    <property type="project" value="InterPro"/>
</dbReference>
<evidence type="ECO:0000313" key="5">
    <source>
        <dbReference type="Proteomes" id="UP000612009"/>
    </source>
</evidence>
<comment type="caution">
    <text evidence="3">Lacks conserved residue(s) required for the propagation of feature annotation.</text>
</comment>
<keyword evidence="1 3" id="KW-0963">Cytoplasm</keyword>
<dbReference type="AlphaFoldDB" id="A0A811TI68"/>
<dbReference type="InterPro" id="IPR016193">
    <property type="entry name" value="Cytidine_deaminase-like"/>
</dbReference>
<dbReference type="EMBL" id="CAJHIR010000055">
    <property type="protein sequence ID" value="CAD6494505.1"/>
    <property type="molecule type" value="Genomic_DNA"/>
</dbReference>
<comment type="caution">
    <text evidence="4">The sequence shown here is derived from an EMBL/GenBank/DDBJ whole genome shotgun (WGS) entry which is preliminary data.</text>
</comment>
<comment type="function">
    <text evidence="3">Required for formate dehydrogenase (FDH) activity.</text>
</comment>
<accession>A0A811TI68</accession>
<dbReference type="PANTHER" id="PTHR30592">
    <property type="entry name" value="FORMATE DEHYDROGENASE"/>
    <property type="match status" value="1"/>
</dbReference>
<comment type="similarity">
    <text evidence="3">Belongs to the FdhD family.</text>
</comment>
<evidence type="ECO:0000256" key="3">
    <source>
        <dbReference type="HAMAP-Rule" id="MF_00187"/>
    </source>
</evidence>
<dbReference type="HAMAP" id="MF_00187">
    <property type="entry name" value="FdhD"/>
    <property type="match status" value="1"/>
</dbReference>
<dbReference type="GO" id="GO:0005737">
    <property type="term" value="C:cytoplasm"/>
    <property type="evidence" value="ECO:0007669"/>
    <property type="project" value="UniProtKB-SubCell"/>
</dbReference>
<name>A0A811TI68_9EURY</name>
<evidence type="ECO:0000256" key="2">
    <source>
        <dbReference type="ARBA" id="ARBA00023150"/>
    </source>
</evidence>
<comment type="subcellular location">
    <subcellularLocation>
        <location evidence="3">Cytoplasm</location>
    </subcellularLocation>
</comment>
<dbReference type="InterPro" id="IPR003786">
    <property type="entry name" value="FdhD"/>
</dbReference>
<dbReference type="Gene3D" id="3.10.20.10">
    <property type="match status" value="1"/>
</dbReference>
<evidence type="ECO:0000313" key="4">
    <source>
        <dbReference type="EMBL" id="CAD6494505.1"/>
    </source>
</evidence>
<protein>
    <recommendedName>
        <fullName evidence="3">Protein FdhD</fullName>
    </recommendedName>
</protein>
<evidence type="ECO:0000256" key="1">
    <source>
        <dbReference type="ARBA" id="ARBA00022490"/>
    </source>
</evidence>
<dbReference type="Pfam" id="PF02634">
    <property type="entry name" value="FdhD-NarQ"/>
    <property type="match status" value="1"/>
</dbReference>
<gene>
    <name evidence="3 4" type="primary">fdhD</name>
    <name evidence="4" type="ORF">LAKADJCE_00794</name>
</gene>
<keyword evidence="2 3" id="KW-0501">Molybdenum cofactor biosynthesis</keyword>
<dbReference type="NCBIfam" id="TIGR00129">
    <property type="entry name" value="fdhD_narQ"/>
    <property type="match status" value="1"/>
</dbReference>
<dbReference type="PIRSF" id="PIRSF015626">
    <property type="entry name" value="FdhD"/>
    <property type="match status" value="1"/>
</dbReference>
<proteinExistence type="inferred from homology"/>
<sequence>MIKSYAKTYKALAVKNSSIKEAEVSVACEKAVELFVNNKHLVSILTTPNLLGELTLGFLVCEGVVKSLEDIISIDVEDSRIMATIKEKEQSKPASSHQDIRIACDTIFERQVILDSVKYLESEAYYSTRGTHAACIVNKQGECKKRLADVGRHNAIDKVVGYALHEHLDLCTHFLLSTGRQSISMVLKAVRAGIPLIVTNTAPLDSGIDAADQYNICLVCFAEPDYMLITTHPERIKI</sequence>
<dbReference type="Gene3D" id="3.40.140.10">
    <property type="entry name" value="Cytidine Deaminase, domain 2"/>
    <property type="match status" value="1"/>
</dbReference>